<name>A0A7W9W245_9FIRM</name>
<gene>
    <name evidence="1" type="ORF">HNQ46_001090</name>
    <name evidence="2" type="ORF">HXM90_00445</name>
</gene>
<evidence type="ECO:0000313" key="3">
    <source>
        <dbReference type="Proteomes" id="UP000522163"/>
    </source>
</evidence>
<dbReference type="GeneID" id="85014638"/>
<reference evidence="2" key="1">
    <citation type="submission" date="2020-04" db="EMBL/GenBank/DDBJ databases">
        <title>Deep metagenomics examines the oral microbiome during advanced dental caries in children, revealing novel taxa and co-occurrences with host molecules.</title>
        <authorList>
            <person name="Baker J.L."/>
            <person name="Morton J.T."/>
            <person name="Dinis M."/>
            <person name="Alvarez R."/>
            <person name="Tran N.C."/>
            <person name="Knight R."/>
            <person name="Edlund A."/>
        </authorList>
    </citation>
    <scope>NUCLEOTIDE SEQUENCE</scope>
    <source>
        <strain evidence="2">JCVI_38_bin.19</strain>
    </source>
</reference>
<reference evidence="1 3" key="2">
    <citation type="submission" date="2020-08" db="EMBL/GenBank/DDBJ databases">
        <title>Genomic Encyclopedia of Type Strains, Phase IV (KMG-IV): sequencing the most valuable type-strain genomes for metagenomic binning, comparative biology and taxonomic classification.</title>
        <authorList>
            <person name="Goeker M."/>
        </authorList>
    </citation>
    <scope>NUCLEOTIDE SEQUENCE [LARGE SCALE GENOMIC DNA]</scope>
    <source>
        <strain evidence="1 3">DSM 17245</strain>
    </source>
</reference>
<accession>A0A7W9W245</accession>
<dbReference type="Proteomes" id="UP000522163">
    <property type="component" value="Unassembled WGS sequence"/>
</dbReference>
<dbReference type="RefSeq" id="WP_007158148.1">
    <property type="nucleotide sequence ID" value="NZ_CAUVGH010000005.1"/>
</dbReference>
<dbReference type="AlphaFoldDB" id="A0A7W9W245"/>
<sequence>MAELQYNLIDDWEKKEVDLPALEEALEQGSSDRYSGKVFHDIAAKWKKYKKRGISNLYLLKEAEDEGLACAYYAYSITNGVIEEAQLENLRALCAEKLSTGEMRASASFCKASEWWDTNPTYLTKLVEKGEADRLYEYLSAQLFPQGIVLTSLSAKMNAKEELACSAIAWGLKEGGFFKKGAYMSRAIDNRYL</sequence>
<organism evidence="1 3">
    <name type="scientific">Oribacterium sinus</name>
    <dbReference type="NCBI Taxonomy" id="237576"/>
    <lineage>
        <taxon>Bacteria</taxon>
        <taxon>Bacillati</taxon>
        <taxon>Bacillota</taxon>
        <taxon>Clostridia</taxon>
        <taxon>Lachnospirales</taxon>
        <taxon>Lachnospiraceae</taxon>
        <taxon>Oribacterium</taxon>
    </lineage>
</organism>
<evidence type="ECO:0000313" key="2">
    <source>
        <dbReference type="EMBL" id="MBF1271883.1"/>
    </source>
</evidence>
<dbReference type="EMBL" id="JACHHH010000004">
    <property type="protein sequence ID" value="MBB6041118.1"/>
    <property type="molecule type" value="Genomic_DNA"/>
</dbReference>
<dbReference type="Proteomes" id="UP000775770">
    <property type="component" value="Unassembled WGS sequence"/>
</dbReference>
<comment type="caution">
    <text evidence="1">The sequence shown here is derived from an EMBL/GenBank/DDBJ whole genome shotgun (WGS) entry which is preliminary data.</text>
</comment>
<dbReference type="EMBL" id="JABZRA010000002">
    <property type="protein sequence ID" value="MBF1271883.1"/>
    <property type="molecule type" value="Genomic_DNA"/>
</dbReference>
<protein>
    <submittedName>
        <fullName evidence="1">Uncharacterized protein</fullName>
    </submittedName>
</protein>
<evidence type="ECO:0000313" key="1">
    <source>
        <dbReference type="EMBL" id="MBB6041118.1"/>
    </source>
</evidence>
<proteinExistence type="predicted"/>